<dbReference type="OrthoDB" id="6931783at2759"/>
<dbReference type="Proteomes" id="UP000299102">
    <property type="component" value="Unassembled WGS sequence"/>
</dbReference>
<comment type="caution">
    <text evidence="1">The sequence shown here is derived from an EMBL/GenBank/DDBJ whole genome shotgun (WGS) entry which is preliminary data.</text>
</comment>
<reference evidence="1 2" key="1">
    <citation type="journal article" date="2019" name="Commun. Biol.">
        <title>The bagworm genome reveals a unique fibroin gene that provides high tensile strength.</title>
        <authorList>
            <person name="Kono N."/>
            <person name="Nakamura H."/>
            <person name="Ohtoshi R."/>
            <person name="Tomita M."/>
            <person name="Numata K."/>
            <person name="Arakawa K."/>
        </authorList>
    </citation>
    <scope>NUCLEOTIDE SEQUENCE [LARGE SCALE GENOMIC DNA]</scope>
</reference>
<dbReference type="EMBL" id="BGZK01000336">
    <property type="protein sequence ID" value="GBP37636.1"/>
    <property type="molecule type" value="Genomic_DNA"/>
</dbReference>
<protein>
    <submittedName>
        <fullName evidence="1">Uncharacterized protein</fullName>
    </submittedName>
</protein>
<evidence type="ECO:0000313" key="1">
    <source>
        <dbReference type="EMBL" id="GBP37636.1"/>
    </source>
</evidence>
<accession>A0A4C1VFK5</accession>
<keyword evidence="2" id="KW-1185">Reference proteome</keyword>
<organism evidence="1 2">
    <name type="scientific">Eumeta variegata</name>
    <name type="common">Bagworm moth</name>
    <name type="synonym">Eumeta japonica</name>
    <dbReference type="NCBI Taxonomy" id="151549"/>
    <lineage>
        <taxon>Eukaryota</taxon>
        <taxon>Metazoa</taxon>
        <taxon>Ecdysozoa</taxon>
        <taxon>Arthropoda</taxon>
        <taxon>Hexapoda</taxon>
        <taxon>Insecta</taxon>
        <taxon>Pterygota</taxon>
        <taxon>Neoptera</taxon>
        <taxon>Endopterygota</taxon>
        <taxon>Lepidoptera</taxon>
        <taxon>Glossata</taxon>
        <taxon>Ditrysia</taxon>
        <taxon>Tineoidea</taxon>
        <taxon>Psychidae</taxon>
        <taxon>Oiketicinae</taxon>
        <taxon>Eumeta</taxon>
    </lineage>
</organism>
<proteinExistence type="predicted"/>
<name>A0A4C1VFK5_EUMVA</name>
<dbReference type="AlphaFoldDB" id="A0A4C1VFK5"/>
<sequence length="145" mass="16002">MFFQSTASNVQGTKKGLEIELPNIMKSSESVVRMRVPQRPSLGSFLFYSWQMTYLTSLKIEPRALAFSLQGTANLDGRVITGLGECRSTLLIALINSILDDINTTDEVDSAIGALTNHVRTVVEKSGQEVLASSNRRRLPDEILD</sequence>
<evidence type="ECO:0000313" key="2">
    <source>
        <dbReference type="Proteomes" id="UP000299102"/>
    </source>
</evidence>
<gene>
    <name evidence="1" type="ORF">EVAR_34673_1</name>
</gene>